<evidence type="ECO:0000313" key="2">
    <source>
        <dbReference type="Proteomes" id="UP000008721"/>
    </source>
</evidence>
<dbReference type="Gene3D" id="1.20.120.1490">
    <property type="match status" value="1"/>
</dbReference>
<dbReference type="RefSeq" id="WP_013460328.1">
    <property type="nucleotide sequence ID" value="NC_014762.1"/>
</dbReference>
<dbReference type="KEGG" id="sku:Sulku_1469"/>
<accession>E4TZB6</accession>
<dbReference type="Pfam" id="PF13801">
    <property type="entry name" value="Metal_resist"/>
    <property type="match status" value="1"/>
</dbReference>
<gene>
    <name evidence="1" type="ordered locus">Sulku_1469</name>
</gene>
<dbReference type="HOGENOM" id="CLU_1980463_0_0_7"/>
<dbReference type="AlphaFoldDB" id="E4TZB6"/>
<dbReference type="InterPro" id="IPR025961">
    <property type="entry name" value="Metal_resist"/>
</dbReference>
<evidence type="ECO:0008006" key="3">
    <source>
        <dbReference type="Google" id="ProtNLM"/>
    </source>
</evidence>
<proteinExistence type="predicted"/>
<keyword evidence="2" id="KW-1185">Reference proteome</keyword>
<protein>
    <recommendedName>
        <fullName evidence="3">Periplasmic heavy metal sensor</fullName>
    </recommendedName>
</protein>
<evidence type="ECO:0000313" key="1">
    <source>
        <dbReference type="EMBL" id="ADR34131.1"/>
    </source>
</evidence>
<reference evidence="1 2" key="1">
    <citation type="journal article" date="2012" name="Stand. Genomic Sci.">
        <title>Complete genome sequence of the sulfur compounds oxidizing chemolithoautotroph Sulfuricurvum kujiense type strain (YK-1(T)).</title>
        <authorList>
            <person name="Han C."/>
            <person name="Kotsyurbenko O."/>
            <person name="Chertkov O."/>
            <person name="Held B."/>
            <person name="Lapidus A."/>
            <person name="Nolan M."/>
            <person name="Lucas S."/>
            <person name="Hammon N."/>
            <person name="Deshpande S."/>
            <person name="Cheng J.F."/>
            <person name="Tapia R."/>
            <person name="Goodwin L.A."/>
            <person name="Pitluck S."/>
            <person name="Liolios K."/>
            <person name="Pagani I."/>
            <person name="Ivanova N."/>
            <person name="Mavromatis K."/>
            <person name="Mikhailova N."/>
            <person name="Pati A."/>
            <person name="Chen A."/>
            <person name="Palaniappan K."/>
            <person name="Land M."/>
            <person name="Hauser L."/>
            <person name="Chang Y.J."/>
            <person name="Jeffries C.D."/>
            <person name="Brambilla E.M."/>
            <person name="Rohde M."/>
            <person name="Spring S."/>
            <person name="Sikorski J."/>
            <person name="Goker M."/>
            <person name="Woyke T."/>
            <person name="Bristow J."/>
            <person name="Eisen J.A."/>
            <person name="Markowitz V."/>
            <person name="Hugenholtz P."/>
            <person name="Kyrpides N.C."/>
            <person name="Klenk H.P."/>
            <person name="Detter J.C."/>
        </authorList>
    </citation>
    <scope>NUCLEOTIDE SEQUENCE [LARGE SCALE GENOMIC DNA]</scope>
    <source>
        <strain evidence="2">ATCC BAA-921 / DSM 16994 / JCM 11577 / YK-1</strain>
    </source>
</reference>
<name>E4TZB6_SULKY</name>
<dbReference type="EMBL" id="CP002355">
    <property type="protein sequence ID" value="ADR34131.1"/>
    <property type="molecule type" value="Genomic_DNA"/>
</dbReference>
<dbReference type="Proteomes" id="UP000008721">
    <property type="component" value="Chromosome"/>
</dbReference>
<sequence length="126" mass="15324">MKRIVFVLTLMFLIGMNPLYADDHRLPMDLHDLGLNKQQHRAVEEAMKEYQHSYRRYHHQSEKTQEELNALFLNPTFDAEMFRAKNLEREKASVEIRTRLFERLHTILTSEQKRRFIAHIKEWDIE</sequence>
<organism evidence="1 2">
    <name type="scientific">Sulfuricurvum kujiense (strain ATCC BAA-921 / DSM 16994 / JCM 11577 / YK-1)</name>
    <dbReference type="NCBI Taxonomy" id="709032"/>
    <lineage>
        <taxon>Bacteria</taxon>
        <taxon>Pseudomonadati</taxon>
        <taxon>Campylobacterota</taxon>
        <taxon>Epsilonproteobacteria</taxon>
        <taxon>Campylobacterales</taxon>
        <taxon>Sulfurimonadaceae</taxon>
        <taxon>Sulfuricurvum</taxon>
    </lineage>
</organism>
<dbReference type="STRING" id="709032.Sulku_1469"/>